<evidence type="ECO:0000313" key="1">
    <source>
        <dbReference type="EMBL" id="RIA84150.1"/>
    </source>
</evidence>
<accession>A0A397SCY9</accession>
<comment type="caution">
    <text evidence="1">The sequence shown here is derived from an EMBL/GenBank/DDBJ whole genome shotgun (WGS) entry which is preliminary data.</text>
</comment>
<name>A0A397SCY9_9GLOM</name>
<dbReference type="EMBL" id="QKYT01000514">
    <property type="protein sequence ID" value="RIA84150.1"/>
    <property type="molecule type" value="Genomic_DNA"/>
</dbReference>
<organism evidence="1 2">
    <name type="scientific">Glomus cerebriforme</name>
    <dbReference type="NCBI Taxonomy" id="658196"/>
    <lineage>
        <taxon>Eukaryota</taxon>
        <taxon>Fungi</taxon>
        <taxon>Fungi incertae sedis</taxon>
        <taxon>Mucoromycota</taxon>
        <taxon>Glomeromycotina</taxon>
        <taxon>Glomeromycetes</taxon>
        <taxon>Glomerales</taxon>
        <taxon>Glomeraceae</taxon>
        <taxon>Glomus</taxon>
    </lineage>
</organism>
<dbReference type="Proteomes" id="UP000265703">
    <property type="component" value="Unassembled WGS sequence"/>
</dbReference>
<dbReference type="AlphaFoldDB" id="A0A397SCY9"/>
<reference evidence="1 2" key="1">
    <citation type="submission" date="2018-06" db="EMBL/GenBank/DDBJ databases">
        <title>Comparative genomics reveals the genomic features of Rhizophagus irregularis, R. cerebriforme, R. diaphanum and Gigaspora rosea, and their symbiotic lifestyle signature.</title>
        <authorList>
            <person name="Morin E."/>
            <person name="San Clemente H."/>
            <person name="Chen E.C.H."/>
            <person name="De La Providencia I."/>
            <person name="Hainaut M."/>
            <person name="Kuo A."/>
            <person name="Kohler A."/>
            <person name="Murat C."/>
            <person name="Tang N."/>
            <person name="Roy S."/>
            <person name="Loubradou J."/>
            <person name="Henrissat B."/>
            <person name="Grigoriev I.V."/>
            <person name="Corradi N."/>
            <person name="Roux C."/>
            <person name="Martin F.M."/>
        </authorList>
    </citation>
    <scope>NUCLEOTIDE SEQUENCE [LARGE SCALE GENOMIC DNA]</scope>
    <source>
        <strain evidence="1 2">DAOM 227022</strain>
    </source>
</reference>
<keyword evidence="2" id="KW-1185">Reference proteome</keyword>
<proteinExistence type="predicted"/>
<sequence length="176" mass="19840">MKNDFTYKIYDKNSHPVFVNASELPSSPISQDVNIPSELQLLRQLKYLTENPMTQRENEECPINTTNTISEFSSDKKFPIFNNCHFNNPTLLAEVFNQTSLGPFWKRTGVSGVTSGDDKRLLVEWGLTEEAAIINSYDRKGRLQMFASSYDDITTGIDDILSNNTKVADANSTNTT</sequence>
<protein>
    <submittedName>
        <fullName evidence="1">Uncharacterized protein</fullName>
    </submittedName>
</protein>
<evidence type="ECO:0000313" key="2">
    <source>
        <dbReference type="Proteomes" id="UP000265703"/>
    </source>
</evidence>
<dbReference type="OrthoDB" id="10588570at2759"/>
<gene>
    <name evidence="1" type="ORF">C1645_832691</name>
</gene>